<dbReference type="PANTHER" id="PTHR14614">
    <property type="entry name" value="HEPATOCELLULAR CARCINOMA-ASSOCIATED ANTIGEN"/>
    <property type="match status" value="1"/>
</dbReference>
<dbReference type="InterPro" id="IPR029063">
    <property type="entry name" value="SAM-dependent_MTases_sf"/>
</dbReference>
<keyword evidence="1" id="KW-0175">Coiled coil</keyword>
<dbReference type="InterPro" id="IPR019410">
    <property type="entry name" value="Methyltransf_16"/>
</dbReference>
<gene>
    <name evidence="3" type="ORF">AAFC00_000688</name>
</gene>
<organism evidence="3 4">
    <name type="scientific">Neodothiora populina</name>
    <dbReference type="NCBI Taxonomy" id="2781224"/>
    <lineage>
        <taxon>Eukaryota</taxon>
        <taxon>Fungi</taxon>
        <taxon>Dikarya</taxon>
        <taxon>Ascomycota</taxon>
        <taxon>Pezizomycotina</taxon>
        <taxon>Dothideomycetes</taxon>
        <taxon>Dothideomycetidae</taxon>
        <taxon>Dothideales</taxon>
        <taxon>Dothioraceae</taxon>
        <taxon>Neodothiora</taxon>
    </lineage>
</organism>
<reference evidence="3 4" key="1">
    <citation type="submission" date="2024-07" db="EMBL/GenBank/DDBJ databases">
        <title>Draft sequence of the Neodothiora populina.</title>
        <authorList>
            <person name="Drown D.D."/>
            <person name="Schuette U.S."/>
            <person name="Buechlein A.B."/>
            <person name="Rusch D.R."/>
            <person name="Winton L.W."/>
            <person name="Adams G.A."/>
        </authorList>
    </citation>
    <scope>NUCLEOTIDE SEQUENCE [LARGE SCALE GENOMIC DNA]</scope>
    <source>
        <strain evidence="3 4">CPC 39397</strain>
    </source>
</reference>
<comment type="caution">
    <text evidence="3">The sequence shown here is derived from an EMBL/GenBank/DDBJ whole genome shotgun (WGS) entry which is preliminary data.</text>
</comment>
<dbReference type="Proteomes" id="UP001562354">
    <property type="component" value="Unassembled WGS sequence"/>
</dbReference>
<dbReference type="Pfam" id="PF10294">
    <property type="entry name" value="Methyltransf_16"/>
    <property type="match status" value="1"/>
</dbReference>
<proteinExistence type="predicted"/>
<feature type="region of interest" description="Disordered" evidence="2">
    <location>
        <begin position="59"/>
        <end position="83"/>
    </location>
</feature>
<dbReference type="Gene3D" id="3.40.50.150">
    <property type="entry name" value="Vaccinia Virus protein VP39"/>
    <property type="match status" value="1"/>
</dbReference>
<name>A0ABR3PDQ3_9PEZI</name>
<dbReference type="PANTHER" id="PTHR14614:SF156">
    <property type="entry name" value="PROTEIN-LYSINE N-METHYLTRANSFERASE EFM2"/>
    <property type="match status" value="1"/>
</dbReference>
<dbReference type="CDD" id="cd02440">
    <property type="entry name" value="AdoMet_MTases"/>
    <property type="match status" value="1"/>
</dbReference>
<dbReference type="GeneID" id="95974391"/>
<evidence type="ECO:0000313" key="3">
    <source>
        <dbReference type="EMBL" id="KAL1304278.1"/>
    </source>
</evidence>
<evidence type="ECO:0000313" key="4">
    <source>
        <dbReference type="Proteomes" id="UP001562354"/>
    </source>
</evidence>
<evidence type="ECO:0000256" key="2">
    <source>
        <dbReference type="SAM" id="MobiDB-lite"/>
    </source>
</evidence>
<feature type="compositionally biased region" description="Low complexity" evidence="2">
    <location>
        <begin position="59"/>
        <end position="70"/>
    </location>
</feature>
<sequence length="401" mass="44203">MESTSSLHKEDLGLGWEQEEVLDVLDLPQLYQKPSHKQLLDTLSLLSYEPKSWDATPYLTPSASTPSSLSGANTPARPRTKVRSEGLPQYLTRIVASPLAWIADDEQKEEIWDAASVRLSERSGRTGMGAITRNFRIPWSAVPTNASSTMQPVITTSSDQDMSVEISIHEPALTEDNLGLKTWASSYVLARKWHSLKNHLPLLPQSSRPTVLELGAGTGLVGMAAATVLQAEVLLTDLPDIVPNLARNIAANADIIRHGGGSARAATLDWTVPDKIVHPLSDPEEHDSPSDALEEEAASQAFPLVLAADPIYTPEHPAWLVQTISSHLARSESARVVIILPIRDAYLAEREDLKRRMKELGLAVVREETEYGFDDWSEAGRDDELAEVECWLTVWAWDDSR</sequence>
<dbReference type="SUPFAM" id="SSF53335">
    <property type="entry name" value="S-adenosyl-L-methionine-dependent methyltransferases"/>
    <property type="match status" value="1"/>
</dbReference>
<accession>A0ABR3PDQ3</accession>
<dbReference type="RefSeq" id="XP_069200553.1">
    <property type="nucleotide sequence ID" value="XM_069346962.1"/>
</dbReference>
<protein>
    <submittedName>
        <fullName evidence="3">Uncharacterized protein</fullName>
    </submittedName>
</protein>
<dbReference type="EMBL" id="JBFMKM010000009">
    <property type="protein sequence ID" value="KAL1304278.1"/>
    <property type="molecule type" value="Genomic_DNA"/>
</dbReference>
<keyword evidence="4" id="KW-1185">Reference proteome</keyword>
<evidence type="ECO:0000256" key="1">
    <source>
        <dbReference type="SAM" id="Coils"/>
    </source>
</evidence>
<feature type="coiled-coil region" evidence="1">
    <location>
        <begin position="343"/>
        <end position="370"/>
    </location>
</feature>